<gene>
    <name evidence="1" type="ORF">NJ959_01580</name>
</gene>
<protein>
    <recommendedName>
        <fullName evidence="3">Nucleotidyltransferase family protein</fullName>
    </recommendedName>
</protein>
<dbReference type="InterPro" id="IPR043519">
    <property type="entry name" value="NT_sf"/>
</dbReference>
<dbReference type="Gene3D" id="3.30.460.40">
    <property type="match status" value="1"/>
</dbReference>
<evidence type="ECO:0000313" key="1">
    <source>
        <dbReference type="EMBL" id="MCP2727164.1"/>
    </source>
</evidence>
<proteinExistence type="predicted"/>
<evidence type="ECO:0008006" key="3">
    <source>
        <dbReference type="Google" id="ProtNLM"/>
    </source>
</evidence>
<accession>A0AAE3GNH7</accession>
<keyword evidence="2" id="KW-1185">Reference proteome</keyword>
<name>A0AAE3GNH7_9CYAN</name>
<sequence length="290" mass="32895">MATIQTIPHFDIKSGYRPQSEDKTPLADAVDFYRLRQLTNSQRLQLGASLTRWAKIVSLRGMRKANPLAYSKRFAQSILGSKWLPILTPTSDPSMWTQDPSEIARLLHPILETMGIPYYITGGVAATAYGDPRTTRDLDLVIELDRKNISRLVELLEAADFYCPPGSVADIRVARSRVLSVTHITKVLNADLILNTDTDFDRSKMARRRLEALDVAGVEQFWIASPEDVVLAKLLWRQQSQSMKQWTDVLGIIKVQDSQLDFDYLWHWAEILNIANDLDRAFTEAGLFGF</sequence>
<reference evidence="1" key="1">
    <citation type="submission" date="2022-06" db="EMBL/GenBank/DDBJ databases">
        <title>New cyanobacteria of genus Symplocastrum in benthos of Lake Baikal.</title>
        <authorList>
            <person name="Sorokovikova E."/>
            <person name="Tikhonova I."/>
            <person name="Krasnopeev A."/>
            <person name="Evseev P."/>
            <person name="Gladkikh A."/>
            <person name="Belykh O."/>
        </authorList>
    </citation>
    <scope>NUCLEOTIDE SEQUENCE</scope>
    <source>
        <strain evidence="1">BBK-W-15</strain>
    </source>
</reference>
<comment type="caution">
    <text evidence="1">The sequence shown here is derived from an EMBL/GenBank/DDBJ whole genome shotgun (WGS) entry which is preliminary data.</text>
</comment>
<dbReference type="EMBL" id="JAMZMM010000008">
    <property type="protein sequence ID" value="MCP2727164.1"/>
    <property type="molecule type" value="Genomic_DNA"/>
</dbReference>
<dbReference type="RefSeq" id="WP_254009982.1">
    <property type="nucleotide sequence ID" value="NZ_JAMZMM010000008.1"/>
</dbReference>
<evidence type="ECO:0000313" key="2">
    <source>
        <dbReference type="Proteomes" id="UP001204953"/>
    </source>
</evidence>
<dbReference type="Proteomes" id="UP001204953">
    <property type="component" value="Unassembled WGS sequence"/>
</dbReference>
<organism evidence="1 2">
    <name type="scientific">Limnofasciculus baicalensis BBK-W-15</name>
    <dbReference type="NCBI Taxonomy" id="2699891"/>
    <lineage>
        <taxon>Bacteria</taxon>
        <taxon>Bacillati</taxon>
        <taxon>Cyanobacteriota</taxon>
        <taxon>Cyanophyceae</taxon>
        <taxon>Coleofasciculales</taxon>
        <taxon>Coleofasciculaceae</taxon>
        <taxon>Limnofasciculus</taxon>
        <taxon>Limnofasciculus baicalensis</taxon>
    </lineage>
</organism>
<dbReference type="AlphaFoldDB" id="A0AAE3GNH7"/>
<dbReference type="SUPFAM" id="SSF81301">
    <property type="entry name" value="Nucleotidyltransferase"/>
    <property type="match status" value="1"/>
</dbReference>